<dbReference type="EMBL" id="AP005093">
    <property type="protein sequence ID" value="BAD28367.1"/>
    <property type="molecule type" value="Genomic_DNA"/>
</dbReference>
<protein>
    <submittedName>
        <fullName evidence="1">Uncharacterized protein</fullName>
    </submittedName>
</protein>
<evidence type="ECO:0000313" key="1">
    <source>
        <dbReference type="EMBL" id="BAD28367.1"/>
    </source>
</evidence>
<accession>Q6ESK3</accession>
<dbReference type="Proteomes" id="UP000000763">
    <property type="component" value="Chromosome 9"/>
</dbReference>
<sequence>MVTTIGELQNIIFPPTTLISVRRRRRRTLWTAQAMRAAASSPVLMSPWRQATIST</sequence>
<reference evidence="2" key="2">
    <citation type="journal article" date="2008" name="Nucleic Acids Res.">
        <title>The rice annotation project database (RAP-DB): 2008 update.</title>
        <authorList>
            <consortium name="The rice annotation project (RAP)"/>
        </authorList>
    </citation>
    <scope>GENOME REANNOTATION</scope>
    <source>
        <strain evidence="2">cv. Nipponbare</strain>
    </source>
</reference>
<organism evidence="1 2">
    <name type="scientific">Oryza sativa subsp. japonica</name>
    <name type="common">Rice</name>
    <dbReference type="NCBI Taxonomy" id="39947"/>
    <lineage>
        <taxon>Eukaryota</taxon>
        <taxon>Viridiplantae</taxon>
        <taxon>Streptophyta</taxon>
        <taxon>Embryophyta</taxon>
        <taxon>Tracheophyta</taxon>
        <taxon>Spermatophyta</taxon>
        <taxon>Magnoliopsida</taxon>
        <taxon>Liliopsida</taxon>
        <taxon>Poales</taxon>
        <taxon>Poaceae</taxon>
        <taxon>BOP clade</taxon>
        <taxon>Oryzoideae</taxon>
        <taxon>Oryzeae</taxon>
        <taxon>Oryzinae</taxon>
        <taxon>Oryza</taxon>
        <taxon>Oryza sativa</taxon>
    </lineage>
</organism>
<evidence type="ECO:0000313" key="2">
    <source>
        <dbReference type="Proteomes" id="UP000000763"/>
    </source>
</evidence>
<name>Q6ESK3_ORYSJ</name>
<gene>
    <name evidence="1" type="primary">OJ1294_G06.21</name>
</gene>
<dbReference type="AlphaFoldDB" id="Q6ESK3"/>
<reference evidence="2" key="1">
    <citation type="journal article" date="2005" name="Nature">
        <title>The map-based sequence of the rice genome.</title>
        <authorList>
            <consortium name="International rice genome sequencing project (IRGSP)"/>
            <person name="Matsumoto T."/>
            <person name="Wu J."/>
            <person name="Kanamori H."/>
            <person name="Katayose Y."/>
            <person name="Fujisawa M."/>
            <person name="Namiki N."/>
            <person name="Mizuno H."/>
            <person name="Yamamoto K."/>
            <person name="Antonio B.A."/>
            <person name="Baba T."/>
            <person name="Sakata K."/>
            <person name="Nagamura Y."/>
            <person name="Aoki H."/>
            <person name="Arikawa K."/>
            <person name="Arita K."/>
            <person name="Bito T."/>
            <person name="Chiden Y."/>
            <person name="Fujitsuka N."/>
            <person name="Fukunaka R."/>
            <person name="Hamada M."/>
            <person name="Harada C."/>
            <person name="Hayashi A."/>
            <person name="Hijishita S."/>
            <person name="Honda M."/>
            <person name="Hosokawa S."/>
            <person name="Ichikawa Y."/>
            <person name="Idonuma A."/>
            <person name="Iijima M."/>
            <person name="Ikeda M."/>
            <person name="Ikeno M."/>
            <person name="Ito K."/>
            <person name="Ito S."/>
            <person name="Ito T."/>
            <person name="Ito Y."/>
            <person name="Ito Y."/>
            <person name="Iwabuchi A."/>
            <person name="Kamiya K."/>
            <person name="Karasawa W."/>
            <person name="Kurita K."/>
            <person name="Katagiri S."/>
            <person name="Kikuta A."/>
            <person name="Kobayashi H."/>
            <person name="Kobayashi N."/>
            <person name="Machita K."/>
            <person name="Maehara T."/>
            <person name="Masukawa M."/>
            <person name="Mizubayashi T."/>
            <person name="Mukai Y."/>
            <person name="Nagasaki H."/>
            <person name="Nagata Y."/>
            <person name="Naito S."/>
            <person name="Nakashima M."/>
            <person name="Nakama Y."/>
            <person name="Nakamichi Y."/>
            <person name="Nakamura M."/>
            <person name="Meguro A."/>
            <person name="Negishi M."/>
            <person name="Ohta I."/>
            <person name="Ohta T."/>
            <person name="Okamoto M."/>
            <person name="Ono N."/>
            <person name="Saji S."/>
            <person name="Sakaguchi M."/>
            <person name="Sakai K."/>
            <person name="Shibata M."/>
            <person name="Shimokawa T."/>
            <person name="Song J."/>
            <person name="Takazaki Y."/>
            <person name="Terasawa K."/>
            <person name="Tsugane M."/>
            <person name="Tsuji K."/>
            <person name="Ueda S."/>
            <person name="Waki K."/>
            <person name="Yamagata H."/>
            <person name="Yamamoto M."/>
            <person name="Yamamoto S."/>
            <person name="Yamane H."/>
            <person name="Yoshiki S."/>
            <person name="Yoshihara R."/>
            <person name="Yukawa K."/>
            <person name="Zhong H."/>
            <person name="Yano M."/>
            <person name="Yuan Q."/>
            <person name="Ouyang S."/>
            <person name="Liu J."/>
            <person name="Jones K.M."/>
            <person name="Gansberger K."/>
            <person name="Moffat K."/>
            <person name="Hill J."/>
            <person name="Bera J."/>
            <person name="Fadrosh D."/>
            <person name="Jin S."/>
            <person name="Johri S."/>
            <person name="Kim M."/>
            <person name="Overton L."/>
            <person name="Reardon M."/>
            <person name="Tsitrin T."/>
            <person name="Vuong H."/>
            <person name="Weaver B."/>
            <person name="Ciecko A."/>
            <person name="Tallon L."/>
            <person name="Jackson J."/>
            <person name="Pai G."/>
            <person name="Aken S.V."/>
            <person name="Utterback T."/>
            <person name="Reidmuller S."/>
            <person name="Feldblyum T."/>
            <person name="Hsiao J."/>
            <person name="Zismann V."/>
            <person name="Iobst S."/>
            <person name="de Vazeille A.R."/>
            <person name="Buell C.R."/>
            <person name="Ying K."/>
            <person name="Li Y."/>
            <person name="Lu T."/>
            <person name="Huang Y."/>
            <person name="Zhao Q."/>
            <person name="Feng Q."/>
            <person name="Zhang L."/>
            <person name="Zhu J."/>
            <person name="Weng Q."/>
            <person name="Mu J."/>
            <person name="Lu Y."/>
            <person name="Fan D."/>
            <person name="Liu Y."/>
            <person name="Guan J."/>
            <person name="Zhang Y."/>
            <person name="Yu S."/>
            <person name="Liu X."/>
            <person name="Zhang Y."/>
            <person name="Hong G."/>
            <person name="Han B."/>
            <person name="Choisne N."/>
            <person name="Demange N."/>
            <person name="Orjeda G."/>
            <person name="Samain S."/>
            <person name="Cattolico L."/>
            <person name="Pelletier E."/>
            <person name="Couloux A."/>
            <person name="Segurens B."/>
            <person name="Wincker P."/>
            <person name="D'Hont A."/>
            <person name="Scarpelli C."/>
            <person name="Weissenbach J."/>
            <person name="Salanoubat M."/>
            <person name="Quetier F."/>
            <person name="Yu Y."/>
            <person name="Kim H.R."/>
            <person name="Rambo T."/>
            <person name="Currie J."/>
            <person name="Collura K."/>
            <person name="Luo M."/>
            <person name="Yang T."/>
            <person name="Ammiraju J.S.S."/>
            <person name="Engler F."/>
            <person name="Soderlund C."/>
            <person name="Wing R.A."/>
            <person name="Palmer L.E."/>
            <person name="de la Bastide M."/>
            <person name="Spiegel L."/>
            <person name="Nascimento L."/>
            <person name="Zutavern T."/>
            <person name="O'Shaughnessy A."/>
            <person name="Dike S."/>
            <person name="Dedhia N."/>
            <person name="Preston R."/>
            <person name="Balija V."/>
            <person name="McCombie W.R."/>
            <person name="Chow T."/>
            <person name="Chen H."/>
            <person name="Chung M."/>
            <person name="Chen C."/>
            <person name="Shaw J."/>
            <person name="Wu H."/>
            <person name="Hsiao K."/>
            <person name="Chao Y."/>
            <person name="Chu M."/>
            <person name="Cheng C."/>
            <person name="Hour A."/>
            <person name="Lee P."/>
            <person name="Lin S."/>
            <person name="Lin Y."/>
            <person name="Liou J."/>
            <person name="Liu S."/>
            <person name="Hsing Y."/>
            <person name="Raghuvanshi S."/>
            <person name="Mohanty A."/>
            <person name="Bharti A.K."/>
            <person name="Gaur A."/>
            <person name="Gupta V."/>
            <person name="Kumar D."/>
            <person name="Ravi V."/>
            <person name="Vij S."/>
            <person name="Kapur A."/>
            <person name="Khurana P."/>
            <person name="Khurana P."/>
            <person name="Khurana J.P."/>
            <person name="Tyagi A.K."/>
            <person name="Gaikwad K."/>
            <person name="Singh A."/>
            <person name="Dalal V."/>
            <person name="Srivastava S."/>
            <person name="Dixit A."/>
            <person name="Pal A.K."/>
            <person name="Ghazi I.A."/>
            <person name="Yadav M."/>
            <person name="Pandit A."/>
            <person name="Bhargava A."/>
            <person name="Sureshbabu K."/>
            <person name="Batra K."/>
            <person name="Sharma T.R."/>
            <person name="Mohapatra T."/>
            <person name="Singh N.K."/>
            <person name="Messing J."/>
            <person name="Nelson A.B."/>
            <person name="Fuks G."/>
            <person name="Kavchok S."/>
            <person name="Keizer G."/>
            <person name="Linton E."/>
            <person name="Llaca V."/>
            <person name="Song R."/>
            <person name="Tanyolac B."/>
            <person name="Young S."/>
            <person name="Ho-Il K."/>
            <person name="Hahn J.H."/>
            <person name="Sangsakoo G."/>
            <person name="Vanavichit A."/>
            <person name="de Mattos Luiz.A.T."/>
            <person name="Zimmer P.D."/>
            <person name="Malone G."/>
            <person name="Dellagostin O."/>
            <person name="de Oliveira A.C."/>
            <person name="Bevan M."/>
            <person name="Bancroft I."/>
            <person name="Minx P."/>
            <person name="Cordum H."/>
            <person name="Wilson R."/>
            <person name="Cheng Z."/>
            <person name="Jin W."/>
            <person name="Jiang J."/>
            <person name="Leong S.A."/>
            <person name="Iwama H."/>
            <person name="Gojobori T."/>
            <person name="Itoh T."/>
            <person name="Niimura Y."/>
            <person name="Fujii Y."/>
            <person name="Habara T."/>
            <person name="Sakai H."/>
            <person name="Sato Y."/>
            <person name="Wilson G."/>
            <person name="Kumar K."/>
            <person name="McCouch S."/>
            <person name="Juretic N."/>
            <person name="Hoen D."/>
            <person name="Wright S."/>
            <person name="Bruskiewich R."/>
            <person name="Bureau T."/>
            <person name="Miyao A."/>
            <person name="Hirochika H."/>
            <person name="Nishikawa T."/>
            <person name="Kadowaki K."/>
            <person name="Sugiura M."/>
            <person name="Burr B."/>
            <person name="Sasaki T."/>
        </authorList>
    </citation>
    <scope>NUCLEOTIDE SEQUENCE [LARGE SCALE GENOMIC DNA]</scope>
    <source>
        <strain evidence="2">cv. Nipponbare</strain>
    </source>
</reference>
<proteinExistence type="predicted"/>